<organism evidence="1 2">
    <name type="scientific">Sanghuangporus baumii</name>
    <name type="common">Phellinus baumii</name>
    <dbReference type="NCBI Taxonomy" id="108892"/>
    <lineage>
        <taxon>Eukaryota</taxon>
        <taxon>Fungi</taxon>
        <taxon>Dikarya</taxon>
        <taxon>Basidiomycota</taxon>
        <taxon>Agaricomycotina</taxon>
        <taxon>Agaricomycetes</taxon>
        <taxon>Hymenochaetales</taxon>
        <taxon>Hymenochaetaceae</taxon>
        <taxon>Sanghuangporus</taxon>
    </lineage>
</organism>
<sequence>MAKRPDSSSLHPAEDISKLLHLKVYCVALLRYQSTSLSQQQQQQACITQGRGDGIMTVEFAVAIQHLNFLPTPVPGSSDS</sequence>
<proteinExistence type="predicted"/>
<dbReference type="EMBL" id="LNZH02000099">
    <property type="protein sequence ID" value="OCB91230.1"/>
    <property type="molecule type" value="Genomic_DNA"/>
</dbReference>
<name>A0A9Q5N938_SANBA</name>
<accession>A0A9Q5N938</accession>
<dbReference type="AlphaFoldDB" id="A0A9Q5N938"/>
<dbReference type="Proteomes" id="UP000757232">
    <property type="component" value="Unassembled WGS sequence"/>
</dbReference>
<keyword evidence="2" id="KW-1185">Reference proteome</keyword>
<evidence type="ECO:0000313" key="2">
    <source>
        <dbReference type="Proteomes" id="UP000757232"/>
    </source>
</evidence>
<protein>
    <submittedName>
        <fullName evidence="1">Uncharacterized protein</fullName>
    </submittedName>
</protein>
<gene>
    <name evidence="1" type="ORF">A7U60_g1517</name>
</gene>
<reference evidence="1" key="1">
    <citation type="submission" date="2016-06" db="EMBL/GenBank/DDBJ databases">
        <title>Draft Genome sequence of the fungus Inonotus baumii.</title>
        <authorList>
            <person name="Zhu H."/>
            <person name="Lin W."/>
        </authorList>
    </citation>
    <scope>NUCLEOTIDE SEQUENCE</scope>
    <source>
        <strain evidence="1">821</strain>
    </source>
</reference>
<evidence type="ECO:0000313" key="1">
    <source>
        <dbReference type="EMBL" id="OCB91230.1"/>
    </source>
</evidence>
<comment type="caution">
    <text evidence="1">The sequence shown here is derived from an EMBL/GenBank/DDBJ whole genome shotgun (WGS) entry which is preliminary data.</text>
</comment>